<comment type="caution">
    <text evidence="2">The sequence shown here is derived from an EMBL/GenBank/DDBJ whole genome shotgun (WGS) entry which is preliminary data.</text>
</comment>
<sequence>MGMEEVPNNSAEAGSKLGTIGDENMSKHGLGQFHNDTLKGAYGLHSPTRKDSYDDSLLMLLKGKNVQEGREHIQFGSLHTHWEQRTWAGV</sequence>
<evidence type="ECO:0000313" key="2">
    <source>
        <dbReference type="EMBL" id="KAF5180773.1"/>
    </source>
</evidence>
<reference evidence="2 3" key="1">
    <citation type="submission" date="2020-06" db="EMBL/GenBank/DDBJ databases">
        <title>Transcriptomic and genomic resources for Thalictrum thalictroides and T. hernandezii: Facilitating candidate gene discovery in an emerging model plant lineage.</title>
        <authorList>
            <person name="Arias T."/>
            <person name="Riano-Pachon D.M."/>
            <person name="Di Stilio V.S."/>
        </authorList>
    </citation>
    <scope>NUCLEOTIDE SEQUENCE [LARGE SCALE GENOMIC DNA]</scope>
    <source>
        <strain evidence="3">cv. WT478/WT964</strain>
        <tissue evidence="2">Leaves</tissue>
    </source>
</reference>
<protein>
    <submittedName>
        <fullName evidence="2">Uncharacterized protein</fullName>
    </submittedName>
</protein>
<evidence type="ECO:0000256" key="1">
    <source>
        <dbReference type="SAM" id="MobiDB-lite"/>
    </source>
</evidence>
<dbReference type="AlphaFoldDB" id="A0A7J6V761"/>
<gene>
    <name evidence="2" type="ORF">FRX31_029639</name>
</gene>
<name>A0A7J6V761_THATH</name>
<evidence type="ECO:0000313" key="3">
    <source>
        <dbReference type="Proteomes" id="UP000554482"/>
    </source>
</evidence>
<feature type="region of interest" description="Disordered" evidence="1">
    <location>
        <begin position="1"/>
        <end position="32"/>
    </location>
</feature>
<proteinExistence type="predicted"/>
<dbReference type="Proteomes" id="UP000554482">
    <property type="component" value="Unassembled WGS sequence"/>
</dbReference>
<dbReference type="EMBL" id="JABWDY010037006">
    <property type="protein sequence ID" value="KAF5180773.1"/>
    <property type="molecule type" value="Genomic_DNA"/>
</dbReference>
<accession>A0A7J6V761</accession>
<keyword evidence="3" id="KW-1185">Reference proteome</keyword>
<organism evidence="2 3">
    <name type="scientific">Thalictrum thalictroides</name>
    <name type="common">Rue-anemone</name>
    <name type="synonym">Anemone thalictroides</name>
    <dbReference type="NCBI Taxonomy" id="46969"/>
    <lineage>
        <taxon>Eukaryota</taxon>
        <taxon>Viridiplantae</taxon>
        <taxon>Streptophyta</taxon>
        <taxon>Embryophyta</taxon>
        <taxon>Tracheophyta</taxon>
        <taxon>Spermatophyta</taxon>
        <taxon>Magnoliopsida</taxon>
        <taxon>Ranunculales</taxon>
        <taxon>Ranunculaceae</taxon>
        <taxon>Thalictroideae</taxon>
        <taxon>Thalictrum</taxon>
    </lineage>
</organism>